<dbReference type="EMBL" id="GGMR01009951">
    <property type="protein sequence ID" value="MBY22570.1"/>
    <property type="molecule type" value="Transcribed_RNA"/>
</dbReference>
<name>A0A2S2NZH2_SCHGA</name>
<sequence>MRNVKNLKFFRFNASDNDLSWHLTVQTYPSIIIFPAKKKAESYVFPYDTELTSNNLSQFILSNLLLETRLQAMVGLCSVWDSSEDYNKQLHYCLRDVKLDCDANISKSLQSYRRGLVYREKNKNVTLTPIFNRLRYLKAFSLILDVTHKLNAKSMQKFSEIYNF</sequence>
<dbReference type="PANTHER" id="PTHR46497:SF1">
    <property type="entry name" value="THIOREDOXIN DOMAIN-CONTAINING PROTEIN 11"/>
    <property type="match status" value="1"/>
</dbReference>
<dbReference type="SUPFAM" id="SSF52833">
    <property type="entry name" value="Thioredoxin-like"/>
    <property type="match status" value="1"/>
</dbReference>
<dbReference type="AlphaFoldDB" id="A0A2S2NZH2"/>
<accession>A0A2S2NZH2</accession>
<reference evidence="1" key="1">
    <citation type="submission" date="2018-04" db="EMBL/GenBank/DDBJ databases">
        <title>Transcriptome of Schizaphis graminum biotype I.</title>
        <authorList>
            <person name="Scully E.D."/>
            <person name="Geib S.M."/>
            <person name="Palmer N.A."/>
            <person name="Koch K."/>
            <person name="Bradshaw J."/>
            <person name="Heng-Moss T."/>
            <person name="Sarath G."/>
        </authorList>
    </citation>
    <scope>NUCLEOTIDE SEQUENCE</scope>
</reference>
<protein>
    <submittedName>
        <fullName evidence="1">Uncharacterized protein</fullName>
    </submittedName>
</protein>
<dbReference type="Gene3D" id="3.40.30.10">
    <property type="entry name" value="Glutaredoxin"/>
    <property type="match status" value="1"/>
</dbReference>
<gene>
    <name evidence="1" type="ORF">g.36009</name>
</gene>
<dbReference type="InterPro" id="IPR052792">
    <property type="entry name" value="Thioredoxin_dom-contain_11"/>
</dbReference>
<evidence type="ECO:0000313" key="1">
    <source>
        <dbReference type="EMBL" id="MBY22570.1"/>
    </source>
</evidence>
<proteinExistence type="predicted"/>
<dbReference type="PANTHER" id="PTHR46497">
    <property type="entry name" value="THIOREDOXIN DOMAIN-CONTAINING PROTEIN 11"/>
    <property type="match status" value="1"/>
</dbReference>
<dbReference type="InterPro" id="IPR036249">
    <property type="entry name" value="Thioredoxin-like_sf"/>
</dbReference>
<organism evidence="1">
    <name type="scientific">Schizaphis graminum</name>
    <name type="common">Green bug aphid</name>
    <dbReference type="NCBI Taxonomy" id="13262"/>
    <lineage>
        <taxon>Eukaryota</taxon>
        <taxon>Metazoa</taxon>
        <taxon>Ecdysozoa</taxon>
        <taxon>Arthropoda</taxon>
        <taxon>Hexapoda</taxon>
        <taxon>Insecta</taxon>
        <taxon>Pterygota</taxon>
        <taxon>Neoptera</taxon>
        <taxon>Paraneoptera</taxon>
        <taxon>Hemiptera</taxon>
        <taxon>Sternorrhyncha</taxon>
        <taxon>Aphidomorpha</taxon>
        <taxon>Aphidoidea</taxon>
        <taxon>Aphididae</taxon>
        <taxon>Aphidini</taxon>
        <taxon>Schizaphis</taxon>
    </lineage>
</organism>